<evidence type="ECO:0000256" key="2">
    <source>
        <dbReference type="ARBA" id="ARBA00007069"/>
    </source>
</evidence>
<keyword evidence="3 8" id="KW-0813">Transport</keyword>
<accession>A0A0U2VAK9</accession>
<dbReference type="CDD" id="cd06261">
    <property type="entry name" value="TM_PBP2"/>
    <property type="match status" value="1"/>
</dbReference>
<evidence type="ECO:0000313" key="10">
    <source>
        <dbReference type="EMBL" id="ALS20627.1"/>
    </source>
</evidence>
<dbReference type="PANTHER" id="PTHR30450:SF1">
    <property type="entry name" value="D-METHIONINE TRANSPORT SYSTEM PERMEASE PROTEIN METI-RELATED"/>
    <property type="match status" value="1"/>
</dbReference>
<dbReference type="AlphaFoldDB" id="A0A0U2VAK9"/>
<evidence type="ECO:0000256" key="5">
    <source>
        <dbReference type="ARBA" id="ARBA00022692"/>
    </source>
</evidence>
<dbReference type="FunFam" id="1.10.3720.10:FF:000002">
    <property type="entry name" value="D-methionine ABC transporter permease MetI"/>
    <property type="match status" value="1"/>
</dbReference>
<evidence type="ECO:0000256" key="6">
    <source>
        <dbReference type="ARBA" id="ARBA00022989"/>
    </source>
</evidence>
<dbReference type="SUPFAM" id="SSF161098">
    <property type="entry name" value="MetI-like"/>
    <property type="match status" value="1"/>
</dbReference>
<dbReference type="InterPro" id="IPR000515">
    <property type="entry name" value="MetI-like"/>
</dbReference>
<comment type="subcellular location">
    <subcellularLocation>
        <location evidence="1 8">Cell membrane</location>
        <topology evidence="1 8">Multi-pass membrane protein</topology>
    </subcellularLocation>
</comment>
<evidence type="ECO:0000256" key="1">
    <source>
        <dbReference type="ARBA" id="ARBA00004651"/>
    </source>
</evidence>
<evidence type="ECO:0000256" key="4">
    <source>
        <dbReference type="ARBA" id="ARBA00022475"/>
    </source>
</evidence>
<keyword evidence="4" id="KW-1003">Cell membrane</keyword>
<feature type="transmembrane region" description="Helical" evidence="8">
    <location>
        <begin position="55"/>
        <end position="79"/>
    </location>
</feature>
<feature type="domain" description="ABC transmembrane type-1" evidence="9">
    <location>
        <begin position="16"/>
        <end position="210"/>
    </location>
</feature>
<feature type="transmembrane region" description="Helical" evidence="8">
    <location>
        <begin position="20"/>
        <end position="43"/>
    </location>
</feature>
<proteinExistence type="inferred from homology"/>
<dbReference type="InterPro" id="IPR035906">
    <property type="entry name" value="MetI-like_sf"/>
</dbReference>
<feature type="transmembrane region" description="Helical" evidence="8">
    <location>
        <begin position="191"/>
        <end position="214"/>
    </location>
</feature>
<protein>
    <submittedName>
        <fullName evidence="10">Metal ABC transporter permease</fullName>
    </submittedName>
</protein>
<dbReference type="KEGG" id="pnp:IJ22_02380"/>
<dbReference type="Gene3D" id="1.10.3720.10">
    <property type="entry name" value="MetI-like"/>
    <property type="match status" value="1"/>
</dbReference>
<dbReference type="PROSITE" id="PS50928">
    <property type="entry name" value="ABC_TM1"/>
    <property type="match status" value="1"/>
</dbReference>
<dbReference type="PANTHER" id="PTHR30450">
    <property type="entry name" value="ABC TRANSPORTER PERMEASE"/>
    <property type="match status" value="1"/>
</dbReference>
<name>A0A0U2VAK9_9BACL</name>
<dbReference type="InterPro" id="IPR051322">
    <property type="entry name" value="AA_ABC_Transporter_Permease"/>
</dbReference>
<feature type="transmembrane region" description="Helical" evidence="8">
    <location>
        <begin position="85"/>
        <end position="108"/>
    </location>
</feature>
<gene>
    <name evidence="10" type="ORF">IJ22_02380</name>
</gene>
<sequence length="221" mass="24474">MLDNIIYAWPELLKAIGETFYMLVLTIPIAVAIGTPLGTVLFLTRPGSFLKAPRFYVILNGIVNLIRSFPFLILMIAIIPFTRLIVGTALGTTAATVPMIINAVPYFARFIEQILLEVNRGVVEAAESMGANKFQIVWKVLYTEARSGIANSITIVTVSFLSYSTVAGLVGGGGIGDFAIRYGYYRYQTDVMFVTIIIMVLFVQIFQFTGNLIVRKLDKRL</sequence>
<keyword evidence="6 8" id="KW-1133">Transmembrane helix</keyword>
<evidence type="ECO:0000256" key="7">
    <source>
        <dbReference type="ARBA" id="ARBA00023136"/>
    </source>
</evidence>
<dbReference type="GO" id="GO:0005886">
    <property type="term" value="C:plasma membrane"/>
    <property type="evidence" value="ECO:0007669"/>
    <property type="project" value="UniProtKB-SubCell"/>
</dbReference>
<organism evidence="10 11">
    <name type="scientific">Paenibacillus naphthalenovorans</name>
    <dbReference type="NCBI Taxonomy" id="162209"/>
    <lineage>
        <taxon>Bacteria</taxon>
        <taxon>Bacillati</taxon>
        <taxon>Bacillota</taxon>
        <taxon>Bacilli</taxon>
        <taxon>Bacillales</taxon>
        <taxon>Paenibacillaceae</taxon>
        <taxon>Paenibacillus</taxon>
    </lineage>
</organism>
<reference evidence="10 11" key="2">
    <citation type="journal article" date="2016" name="Genome Announc.">
        <title>Complete Genome Sequences of Two Interactive Moderate Thermophiles, Paenibacillus napthalenovorans 32O-Y and Paenibacillus sp. 32O-W.</title>
        <authorList>
            <person name="Butler R.R.III."/>
            <person name="Wang J."/>
            <person name="Stark B.C."/>
            <person name="Pombert J.F."/>
        </authorList>
    </citation>
    <scope>NUCLEOTIDE SEQUENCE [LARGE SCALE GENOMIC DNA]</scope>
    <source>
        <strain evidence="10 11">32O-Y</strain>
    </source>
</reference>
<evidence type="ECO:0000256" key="8">
    <source>
        <dbReference type="RuleBase" id="RU363032"/>
    </source>
</evidence>
<dbReference type="Proteomes" id="UP000061660">
    <property type="component" value="Chromosome"/>
</dbReference>
<evidence type="ECO:0000256" key="3">
    <source>
        <dbReference type="ARBA" id="ARBA00022448"/>
    </source>
</evidence>
<comment type="similarity">
    <text evidence="2">Belongs to the binding-protein-dependent transport system permease family. CysTW subfamily.</text>
</comment>
<dbReference type="STRING" id="162209.IJ22_02380"/>
<keyword evidence="7 8" id="KW-0472">Membrane</keyword>
<dbReference type="RefSeq" id="WP_054819950.1">
    <property type="nucleotide sequence ID" value="NZ_CP013652.1"/>
</dbReference>
<reference evidence="11" key="1">
    <citation type="submission" date="2015-12" db="EMBL/GenBank/DDBJ databases">
        <title>Complete genome sequences of two moderately thermophilic Paenibacillus species.</title>
        <authorList>
            <person name="Butler R.III."/>
            <person name="Wang J."/>
            <person name="Stark B.C."/>
            <person name="Pombert J.-F."/>
        </authorList>
    </citation>
    <scope>NUCLEOTIDE SEQUENCE [LARGE SCALE GENOMIC DNA]</scope>
    <source>
        <strain evidence="11">32O-Y</strain>
    </source>
</reference>
<feature type="transmembrane region" description="Helical" evidence="8">
    <location>
        <begin position="149"/>
        <end position="171"/>
    </location>
</feature>
<keyword evidence="5 8" id="KW-0812">Transmembrane</keyword>
<dbReference type="PATRIC" id="fig|162209.4.peg.245"/>
<dbReference type="OrthoDB" id="9793490at2"/>
<evidence type="ECO:0000259" key="9">
    <source>
        <dbReference type="PROSITE" id="PS50928"/>
    </source>
</evidence>
<dbReference type="EMBL" id="CP013652">
    <property type="protein sequence ID" value="ALS20627.1"/>
    <property type="molecule type" value="Genomic_DNA"/>
</dbReference>
<dbReference type="GO" id="GO:0048473">
    <property type="term" value="P:D-methionine transmembrane transport"/>
    <property type="evidence" value="ECO:0007669"/>
    <property type="project" value="TreeGrafter"/>
</dbReference>
<dbReference type="Pfam" id="PF00528">
    <property type="entry name" value="BPD_transp_1"/>
    <property type="match status" value="1"/>
</dbReference>
<evidence type="ECO:0000313" key="11">
    <source>
        <dbReference type="Proteomes" id="UP000061660"/>
    </source>
</evidence>
<keyword evidence="11" id="KW-1185">Reference proteome</keyword>